<gene>
    <name evidence="3" type="ORF">F9C07_9124</name>
</gene>
<dbReference type="EMBL" id="CP044621">
    <property type="protein sequence ID" value="QRD84869.1"/>
    <property type="molecule type" value="Genomic_DNA"/>
</dbReference>
<feature type="signal peptide" evidence="2">
    <location>
        <begin position="1"/>
        <end position="18"/>
    </location>
</feature>
<protein>
    <submittedName>
        <fullName evidence="3">Uncharacterized protein</fullName>
    </submittedName>
</protein>
<evidence type="ECO:0000313" key="4">
    <source>
        <dbReference type="Proteomes" id="UP000596276"/>
    </source>
</evidence>
<dbReference type="AlphaFoldDB" id="A0A7U2QUE8"/>
<feature type="compositionally biased region" description="Basic and acidic residues" evidence="1">
    <location>
        <begin position="43"/>
        <end position="54"/>
    </location>
</feature>
<feature type="region of interest" description="Disordered" evidence="1">
    <location>
        <begin position="30"/>
        <end position="54"/>
    </location>
</feature>
<dbReference type="VEuPathDB" id="FungiDB:F9C07_9124"/>
<sequence>MWWYSLEALKVLPSVVLGIQPSGTVSEEKREERVKLRLQGGRNRLDPKGRSVGE</sequence>
<keyword evidence="4" id="KW-1185">Reference proteome</keyword>
<accession>A0A7U2QUE8</accession>
<reference evidence="4" key="1">
    <citation type="journal article" date="2021" name="G3 (Bethesda)">
        <title>Chromosome assembled and annotated genome sequence of Aspergillus flavus NRRL 3357.</title>
        <authorList>
            <person name="Skerker J.M."/>
            <person name="Pianalto K.M."/>
            <person name="Mondo S.J."/>
            <person name="Yang K."/>
            <person name="Arkin A.P."/>
            <person name="Keller N.P."/>
            <person name="Grigoriev I.V."/>
            <person name="Louise Glass N.L."/>
        </authorList>
    </citation>
    <scope>NUCLEOTIDE SEQUENCE [LARGE SCALE GENOMIC DNA]</scope>
    <source>
        <strain evidence="4">ATCC 200026 / FGSC A1120 / IAM 13836 / NRRL 3357 / JCM 12722 / SRRC 167</strain>
    </source>
</reference>
<evidence type="ECO:0000313" key="3">
    <source>
        <dbReference type="EMBL" id="QRD84869.1"/>
    </source>
</evidence>
<keyword evidence="2" id="KW-0732">Signal</keyword>
<feature type="chain" id="PRO_5031226108" evidence="2">
    <location>
        <begin position="19"/>
        <end position="54"/>
    </location>
</feature>
<evidence type="ECO:0000256" key="2">
    <source>
        <dbReference type="SAM" id="SignalP"/>
    </source>
</evidence>
<proteinExistence type="predicted"/>
<evidence type="ECO:0000256" key="1">
    <source>
        <dbReference type="SAM" id="MobiDB-lite"/>
    </source>
</evidence>
<organism evidence="3 4">
    <name type="scientific">Aspergillus flavus (strain ATCC 200026 / FGSC A1120 / IAM 13836 / NRRL 3357 / JCM 12722 / SRRC 167)</name>
    <dbReference type="NCBI Taxonomy" id="332952"/>
    <lineage>
        <taxon>Eukaryota</taxon>
        <taxon>Fungi</taxon>
        <taxon>Dikarya</taxon>
        <taxon>Ascomycota</taxon>
        <taxon>Pezizomycotina</taxon>
        <taxon>Eurotiomycetes</taxon>
        <taxon>Eurotiomycetidae</taxon>
        <taxon>Eurotiales</taxon>
        <taxon>Aspergillaceae</taxon>
        <taxon>Aspergillus</taxon>
        <taxon>Aspergillus subgen. Circumdati</taxon>
    </lineage>
</organism>
<dbReference type="Proteomes" id="UP000596276">
    <property type="component" value="Chromosome 5"/>
</dbReference>
<name>A0A7U2QUE8_ASPFN</name>